<evidence type="ECO:0000313" key="4">
    <source>
        <dbReference type="Proteomes" id="UP000664398"/>
    </source>
</evidence>
<feature type="domain" description="Histidine kinase/HSP90-like ATPase" evidence="2">
    <location>
        <begin position="26"/>
        <end position="141"/>
    </location>
</feature>
<dbReference type="Proteomes" id="UP000664398">
    <property type="component" value="Unassembled WGS sequence"/>
</dbReference>
<dbReference type="InterPro" id="IPR036890">
    <property type="entry name" value="HATPase_C_sf"/>
</dbReference>
<evidence type="ECO:0000313" key="3">
    <source>
        <dbReference type="EMBL" id="MBO1804122.1"/>
    </source>
</evidence>
<dbReference type="GO" id="GO:0004674">
    <property type="term" value="F:protein serine/threonine kinase activity"/>
    <property type="evidence" value="ECO:0007669"/>
    <property type="project" value="UniProtKB-KW"/>
</dbReference>
<dbReference type="GO" id="GO:0005524">
    <property type="term" value="F:ATP binding"/>
    <property type="evidence" value="ECO:0007669"/>
    <property type="project" value="UniProtKB-KW"/>
</dbReference>
<keyword evidence="1" id="KW-0808">Transferase</keyword>
<keyword evidence="1" id="KW-0723">Serine/threonine-protein kinase</keyword>
<dbReference type="RefSeq" id="WP_208044618.1">
    <property type="nucleotide sequence ID" value="NZ_JAGDYL010000002.1"/>
</dbReference>
<proteinExistence type="predicted"/>
<keyword evidence="1" id="KW-0418">Kinase</keyword>
<accession>A0A939LXC2</accession>
<dbReference type="SUPFAM" id="SSF55874">
    <property type="entry name" value="ATPase domain of HSP90 chaperone/DNA topoisomerase II/histidine kinase"/>
    <property type="match status" value="1"/>
</dbReference>
<protein>
    <submittedName>
        <fullName evidence="3">ATP-binding protein</fullName>
    </submittedName>
</protein>
<dbReference type="AlphaFoldDB" id="A0A939LXC2"/>
<evidence type="ECO:0000256" key="1">
    <source>
        <dbReference type="ARBA" id="ARBA00022527"/>
    </source>
</evidence>
<dbReference type="PANTHER" id="PTHR35526:SF3">
    <property type="entry name" value="ANTI-SIGMA-F FACTOR RSBW"/>
    <property type="match status" value="1"/>
</dbReference>
<sequence length="145" mass="15685">MDAESRDPVSREIRGGVDLAFADRVLDELDELWRTAAYVPDLDRTLFALAISEVLTNIVRHGGAATDASGAVAEIVVELEVAESRLEAVIRDSAPPASIDWEAVAMPAAEEESGRGLALARSALDDFRHDAEADGNVWTLRRELS</sequence>
<organism evidence="3 4">
    <name type="scientific">Leucobacter ruminantium</name>
    <dbReference type="NCBI Taxonomy" id="1289170"/>
    <lineage>
        <taxon>Bacteria</taxon>
        <taxon>Bacillati</taxon>
        <taxon>Actinomycetota</taxon>
        <taxon>Actinomycetes</taxon>
        <taxon>Micrococcales</taxon>
        <taxon>Microbacteriaceae</taxon>
        <taxon>Leucobacter</taxon>
    </lineage>
</organism>
<keyword evidence="3" id="KW-0547">Nucleotide-binding</keyword>
<dbReference type="PANTHER" id="PTHR35526">
    <property type="entry name" value="ANTI-SIGMA-F FACTOR RSBW-RELATED"/>
    <property type="match status" value="1"/>
</dbReference>
<dbReference type="Pfam" id="PF13581">
    <property type="entry name" value="HATPase_c_2"/>
    <property type="match status" value="1"/>
</dbReference>
<keyword evidence="3" id="KW-0067">ATP-binding</keyword>
<gene>
    <name evidence="3" type="ORF">J4H91_02160</name>
</gene>
<dbReference type="InterPro" id="IPR050267">
    <property type="entry name" value="Anti-sigma-factor_SerPK"/>
</dbReference>
<dbReference type="InterPro" id="IPR003594">
    <property type="entry name" value="HATPase_dom"/>
</dbReference>
<dbReference type="EMBL" id="JAGDYL010000002">
    <property type="protein sequence ID" value="MBO1804122.1"/>
    <property type="molecule type" value="Genomic_DNA"/>
</dbReference>
<dbReference type="CDD" id="cd16936">
    <property type="entry name" value="HATPase_RsbW-like"/>
    <property type="match status" value="1"/>
</dbReference>
<comment type="caution">
    <text evidence="3">The sequence shown here is derived from an EMBL/GenBank/DDBJ whole genome shotgun (WGS) entry which is preliminary data.</text>
</comment>
<reference evidence="3" key="1">
    <citation type="submission" date="2021-03" db="EMBL/GenBank/DDBJ databases">
        <title>Leucobacter chromiisoli sp. nov., isolated from chromium-containing soil of chemical plant.</title>
        <authorList>
            <person name="Xu Z."/>
        </authorList>
    </citation>
    <scope>NUCLEOTIDE SEQUENCE</scope>
    <source>
        <strain evidence="3">A2</strain>
    </source>
</reference>
<dbReference type="Gene3D" id="3.30.565.10">
    <property type="entry name" value="Histidine kinase-like ATPase, C-terminal domain"/>
    <property type="match status" value="1"/>
</dbReference>
<evidence type="ECO:0000259" key="2">
    <source>
        <dbReference type="Pfam" id="PF13581"/>
    </source>
</evidence>
<keyword evidence="4" id="KW-1185">Reference proteome</keyword>
<name>A0A939LXC2_9MICO</name>